<organism evidence="1 2">
    <name type="scientific">Mycolicibacterium anyangense</name>
    <dbReference type="NCBI Taxonomy" id="1431246"/>
    <lineage>
        <taxon>Bacteria</taxon>
        <taxon>Bacillati</taxon>
        <taxon>Actinomycetota</taxon>
        <taxon>Actinomycetes</taxon>
        <taxon>Mycobacteriales</taxon>
        <taxon>Mycobacteriaceae</taxon>
        <taxon>Mycolicibacterium</taxon>
    </lineage>
</organism>
<protein>
    <submittedName>
        <fullName evidence="1">Uncharacterized protein</fullName>
    </submittedName>
</protein>
<evidence type="ECO:0000313" key="1">
    <source>
        <dbReference type="EMBL" id="BBZ75010.1"/>
    </source>
</evidence>
<dbReference type="AlphaFoldDB" id="A0A6N4VZF3"/>
<gene>
    <name evidence="1" type="ORF">MANY_03470</name>
</gene>
<name>A0A6N4VZF3_9MYCO</name>
<keyword evidence="2" id="KW-1185">Reference proteome</keyword>
<sequence length="70" mass="7469">MSDEDNALHEKPLEFFASISSVGTDCGGQAILPEGSHFRAWCTCGLWSVETDTSGEGLRLARLHTQGSTG</sequence>
<proteinExistence type="predicted"/>
<evidence type="ECO:0000313" key="2">
    <source>
        <dbReference type="Proteomes" id="UP000467249"/>
    </source>
</evidence>
<reference evidence="1 2" key="1">
    <citation type="journal article" date="2019" name="Emerg. Microbes Infect.">
        <title>Comprehensive subspecies identification of 175 nontuberculous mycobacteria species based on 7547 genomic profiles.</title>
        <authorList>
            <person name="Matsumoto Y."/>
            <person name="Kinjo T."/>
            <person name="Motooka D."/>
            <person name="Nabeya D."/>
            <person name="Jung N."/>
            <person name="Uechi K."/>
            <person name="Horii T."/>
            <person name="Iida T."/>
            <person name="Fujita J."/>
            <person name="Nakamura S."/>
        </authorList>
    </citation>
    <scope>NUCLEOTIDE SEQUENCE [LARGE SCALE GENOMIC DNA]</scope>
    <source>
        <strain evidence="1 2">JCM 30275</strain>
    </source>
</reference>
<dbReference type="Proteomes" id="UP000467249">
    <property type="component" value="Chromosome"/>
</dbReference>
<dbReference type="EMBL" id="AP022620">
    <property type="protein sequence ID" value="BBZ75010.1"/>
    <property type="molecule type" value="Genomic_DNA"/>
</dbReference>
<accession>A0A6N4VZF3</accession>
<dbReference type="KEGG" id="many:MANY_03470"/>